<dbReference type="PROSITE" id="PS51186">
    <property type="entry name" value="GNAT"/>
    <property type="match status" value="1"/>
</dbReference>
<organism evidence="2 3">
    <name type="scientific">Novosphingobium kunmingense</name>
    <dbReference type="NCBI Taxonomy" id="1211806"/>
    <lineage>
        <taxon>Bacteria</taxon>
        <taxon>Pseudomonadati</taxon>
        <taxon>Pseudomonadota</taxon>
        <taxon>Alphaproteobacteria</taxon>
        <taxon>Sphingomonadales</taxon>
        <taxon>Sphingomonadaceae</taxon>
        <taxon>Novosphingobium</taxon>
    </lineage>
</organism>
<evidence type="ECO:0000259" key="1">
    <source>
        <dbReference type="PROSITE" id="PS51186"/>
    </source>
</evidence>
<proteinExistence type="predicted"/>
<keyword evidence="2" id="KW-0808">Transferase</keyword>
<sequence>MIATSRLVLRSWRGDDLDAFHAINSDPEVMATLGPVMSRDEVAALIARMQAMEARDGHCFWALERTDDARLIGWCGVIRGTAGPVEGKAEIGWRLARAAWGQGFASEAAVATIEWVQRNLPDPDVWAITATVNTRSRAVMERLGMHRRPGLDFDHPSVPEGSPLRPHVTYSLELPR</sequence>
<dbReference type="Proteomes" id="UP000232587">
    <property type="component" value="Unassembled WGS sequence"/>
</dbReference>
<accession>A0A2N0H544</accession>
<dbReference type="SUPFAM" id="SSF55729">
    <property type="entry name" value="Acyl-CoA N-acyltransferases (Nat)"/>
    <property type="match status" value="1"/>
</dbReference>
<dbReference type="InterPro" id="IPR000182">
    <property type="entry name" value="GNAT_dom"/>
</dbReference>
<dbReference type="OrthoDB" id="6293260at2"/>
<dbReference type="RefSeq" id="WP_100867897.1">
    <property type="nucleotide sequence ID" value="NZ_PHUF01000005.1"/>
</dbReference>
<dbReference type="GO" id="GO:0016747">
    <property type="term" value="F:acyltransferase activity, transferring groups other than amino-acyl groups"/>
    <property type="evidence" value="ECO:0007669"/>
    <property type="project" value="InterPro"/>
</dbReference>
<comment type="caution">
    <text evidence="2">The sequence shown here is derived from an EMBL/GenBank/DDBJ whole genome shotgun (WGS) entry which is preliminary data.</text>
</comment>
<feature type="domain" description="N-acetyltransferase" evidence="1">
    <location>
        <begin position="7"/>
        <end position="175"/>
    </location>
</feature>
<dbReference type="PANTHER" id="PTHR43792">
    <property type="entry name" value="GNAT FAMILY, PUTATIVE (AFU_ORTHOLOGUE AFUA_3G00765)-RELATED-RELATED"/>
    <property type="match status" value="1"/>
</dbReference>
<dbReference type="InterPro" id="IPR016181">
    <property type="entry name" value="Acyl_CoA_acyltransferase"/>
</dbReference>
<keyword evidence="3" id="KW-1185">Reference proteome</keyword>
<protein>
    <submittedName>
        <fullName evidence="2">RimJ/RimL family protein N-acetyltransferase</fullName>
    </submittedName>
</protein>
<dbReference type="InterPro" id="IPR051531">
    <property type="entry name" value="N-acetyltransferase"/>
</dbReference>
<gene>
    <name evidence="2" type="ORF">B0I00_2672</name>
</gene>
<name>A0A2N0H544_9SPHN</name>
<dbReference type="Gene3D" id="3.40.630.30">
    <property type="match status" value="1"/>
</dbReference>
<dbReference type="PANTHER" id="PTHR43792:SF1">
    <property type="entry name" value="N-ACETYLTRANSFERASE DOMAIN-CONTAINING PROTEIN"/>
    <property type="match status" value="1"/>
</dbReference>
<dbReference type="EMBL" id="PHUF01000005">
    <property type="protein sequence ID" value="PKB14044.1"/>
    <property type="molecule type" value="Genomic_DNA"/>
</dbReference>
<evidence type="ECO:0000313" key="3">
    <source>
        <dbReference type="Proteomes" id="UP000232587"/>
    </source>
</evidence>
<evidence type="ECO:0000313" key="2">
    <source>
        <dbReference type="EMBL" id="PKB14044.1"/>
    </source>
</evidence>
<reference evidence="2 3" key="1">
    <citation type="submission" date="2017-11" db="EMBL/GenBank/DDBJ databases">
        <title>Genomic Encyclopedia of Type Strains, Phase III (KMG-III): the genomes of soil and plant-associated and newly described type strains.</title>
        <authorList>
            <person name="Whitman W."/>
        </authorList>
    </citation>
    <scope>NUCLEOTIDE SEQUENCE [LARGE SCALE GENOMIC DNA]</scope>
    <source>
        <strain evidence="2 3">CGMCC 1.12274</strain>
    </source>
</reference>
<dbReference type="Pfam" id="PF13302">
    <property type="entry name" value="Acetyltransf_3"/>
    <property type="match status" value="1"/>
</dbReference>
<dbReference type="AlphaFoldDB" id="A0A2N0H544"/>